<dbReference type="EMBL" id="JAPKNK010000002">
    <property type="protein sequence ID" value="MCX5568778.1"/>
    <property type="molecule type" value="Genomic_DNA"/>
</dbReference>
<sequence>MANSIMKLPLSKRTLQFGSSFAAGAMMLSRMNRSELSRYDDLVTDLCCLPTSASGSSHHRKAPVDKRRTRWTIWTLAAGK</sequence>
<proteinExistence type="predicted"/>
<organism evidence="1 2">
    <name type="scientific">Kaistia nematophila</name>
    <dbReference type="NCBI Taxonomy" id="2994654"/>
    <lineage>
        <taxon>Bacteria</taxon>
        <taxon>Pseudomonadati</taxon>
        <taxon>Pseudomonadota</taxon>
        <taxon>Alphaproteobacteria</taxon>
        <taxon>Hyphomicrobiales</taxon>
        <taxon>Kaistiaceae</taxon>
        <taxon>Kaistia</taxon>
    </lineage>
</organism>
<evidence type="ECO:0000313" key="1">
    <source>
        <dbReference type="EMBL" id="MCX5568778.1"/>
    </source>
</evidence>
<gene>
    <name evidence="1" type="ORF">OSH07_06205</name>
</gene>
<protein>
    <submittedName>
        <fullName evidence="1">Uncharacterized protein</fullName>
    </submittedName>
</protein>
<keyword evidence="2" id="KW-1185">Reference proteome</keyword>
<reference evidence="1" key="1">
    <citation type="submission" date="2022-11" db="EMBL/GenBank/DDBJ databases">
        <title>Biodiversity and phylogenetic relationships of bacteria.</title>
        <authorList>
            <person name="Machado R.A.R."/>
            <person name="Bhat A."/>
            <person name="Loulou A."/>
            <person name="Kallel S."/>
        </authorList>
    </citation>
    <scope>NUCLEOTIDE SEQUENCE</scope>
    <source>
        <strain evidence="1">K-TC2</strain>
    </source>
</reference>
<dbReference type="RefSeq" id="WP_266337746.1">
    <property type="nucleotide sequence ID" value="NZ_JAPKNK010000002.1"/>
</dbReference>
<evidence type="ECO:0000313" key="2">
    <source>
        <dbReference type="Proteomes" id="UP001144805"/>
    </source>
</evidence>
<dbReference type="Proteomes" id="UP001144805">
    <property type="component" value="Unassembled WGS sequence"/>
</dbReference>
<name>A0A9X3E0L3_9HYPH</name>
<dbReference type="AlphaFoldDB" id="A0A9X3E0L3"/>
<comment type="caution">
    <text evidence="1">The sequence shown here is derived from an EMBL/GenBank/DDBJ whole genome shotgun (WGS) entry which is preliminary data.</text>
</comment>
<accession>A0A9X3E0L3</accession>